<evidence type="ECO:0000256" key="8">
    <source>
        <dbReference type="ARBA" id="ARBA00023160"/>
    </source>
</evidence>
<comment type="caution">
    <text evidence="12">The sequence shown here is derived from an EMBL/GenBank/DDBJ whole genome shotgun (WGS) entry which is preliminary data.</text>
</comment>
<keyword evidence="7" id="KW-0443">Lipid metabolism</keyword>
<protein>
    <recommendedName>
        <fullName evidence="9">enoyl-[acyl-carrier-protein] reductase</fullName>
        <ecNumber evidence="9">1.3.1.104</ecNumber>
    </recommendedName>
</protein>
<dbReference type="EMBL" id="NWUF01000014">
    <property type="protein sequence ID" value="PCE41528.1"/>
    <property type="molecule type" value="Genomic_DNA"/>
</dbReference>
<gene>
    <name evidence="12" type="ORF">COO09_14650</name>
</gene>
<dbReference type="Gene3D" id="3.40.50.720">
    <property type="entry name" value="NAD(P)-binding Rossmann-like Domain"/>
    <property type="match status" value="1"/>
</dbReference>
<evidence type="ECO:0000256" key="2">
    <source>
        <dbReference type="ARBA" id="ARBA00022516"/>
    </source>
</evidence>
<dbReference type="PANTHER" id="PTHR43981:SF2">
    <property type="entry name" value="ENOYL-[ACYL-CARRIER-PROTEIN] REDUCTASE, MITOCHONDRIAL"/>
    <property type="match status" value="1"/>
</dbReference>
<name>A0A2A4FVQ1_9SPHN</name>
<dbReference type="InterPro" id="IPR013154">
    <property type="entry name" value="ADH-like_N"/>
</dbReference>
<dbReference type="SMART" id="SM00829">
    <property type="entry name" value="PKS_ER"/>
    <property type="match status" value="1"/>
</dbReference>
<feature type="domain" description="Enoyl reductase (ER)" evidence="11">
    <location>
        <begin position="12"/>
        <end position="316"/>
    </location>
</feature>
<dbReference type="GO" id="GO:0141148">
    <property type="term" value="F:enoyl-[acyl-carrier-protein] reductase (NADPH) activity"/>
    <property type="evidence" value="ECO:0007669"/>
    <property type="project" value="UniProtKB-EC"/>
</dbReference>
<dbReference type="InterPro" id="IPR020843">
    <property type="entry name" value="ER"/>
</dbReference>
<keyword evidence="2" id="KW-0444">Lipid biosynthesis</keyword>
<dbReference type="EC" id="1.3.1.104" evidence="9"/>
<evidence type="ECO:0000256" key="9">
    <source>
        <dbReference type="ARBA" id="ARBA00038963"/>
    </source>
</evidence>
<dbReference type="Pfam" id="PF08240">
    <property type="entry name" value="ADH_N"/>
    <property type="match status" value="1"/>
</dbReference>
<dbReference type="Proteomes" id="UP000218934">
    <property type="component" value="Unassembled WGS sequence"/>
</dbReference>
<dbReference type="GO" id="GO:0006633">
    <property type="term" value="P:fatty acid biosynthetic process"/>
    <property type="evidence" value="ECO:0007669"/>
    <property type="project" value="UniProtKB-KW"/>
</dbReference>
<dbReference type="AlphaFoldDB" id="A0A2A4FVQ1"/>
<evidence type="ECO:0000256" key="3">
    <source>
        <dbReference type="ARBA" id="ARBA00022832"/>
    </source>
</evidence>
<dbReference type="InterPro" id="IPR051034">
    <property type="entry name" value="Mito_Enoyl-ACP_Reductase"/>
</dbReference>
<evidence type="ECO:0000313" key="12">
    <source>
        <dbReference type="EMBL" id="PCE41528.1"/>
    </source>
</evidence>
<dbReference type="Gene3D" id="3.90.180.10">
    <property type="entry name" value="Medium-chain alcohol dehydrogenases, catalytic domain"/>
    <property type="match status" value="1"/>
</dbReference>
<comment type="similarity">
    <text evidence="1">Belongs to the zinc-containing alcohol dehydrogenase family. Quinone oxidoreductase subfamily.</text>
</comment>
<dbReference type="KEGG" id="rdi:CMV14_05545"/>
<dbReference type="CDD" id="cd08290">
    <property type="entry name" value="ETR"/>
    <property type="match status" value="1"/>
</dbReference>
<evidence type="ECO:0000256" key="10">
    <source>
        <dbReference type="ARBA" id="ARBA00048843"/>
    </source>
</evidence>
<keyword evidence="6" id="KW-0560">Oxidoreductase</keyword>
<organism evidence="12 13">
    <name type="scientific">Rhizorhabdus dicambivorans</name>
    <dbReference type="NCBI Taxonomy" id="1850238"/>
    <lineage>
        <taxon>Bacteria</taxon>
        <taxon>Pseudomonadati</taxon>
        <taxon>Pseudomonadota</taxon>
        <taxon>Alphaproteobacteria</taxon>
        <taxon>Sphingomonadales</taxon>
        <taxon>Sphingomonadaceae</taxon>
        <taxon>Rhizorhabdus</taxon>
    </lineage>
</organism>
<reference evidence="12 13" key="1">
    <citation type="submission" date="2017-09" db="EMBL/GenBank/DDBJ databases">
        <title>The Catabolism of 3,6-Dichlorosalicylic acid is Initiated by the Cytochrome P450 Monooxygenase DsmABC in Rhizorhabdus dicambivorans Ndbn-20.</title>
        <authorList>
            <person name="Na L."/>
        </authorList>
    </citation>
    <scope>NUCLEOTIDE SEQUENCE [LARGE SCALE GENOMIC DNA]</scope>
    <source>
        <strain evidence="12 13">Ndbn-20m</strain>
    </source>
</reference>
<evidence type="ECO:0000256" key="7">
    <source>
        <dbReference type="ARBA" id="ARBA00023098"/>
    </source>
</evidence>
<dbReference type="InterPro" id="IPR036291">
    <property type="entry name" value="NAD(P)-bd_dom_sf"/>
</dbReference>
<dbReference type="OrthoDB" id="9788224at2"/>
<dbReference type="SUPFAM" id="SSF50129">
    <property type="entry name" value="GroES-like"/>
    <property type="match status" value="1"/>
</dbReference>
<accession>A0A2A4FVQ1</accession>
<sequence length="324" mass="33208">MSPPANIAILAGTAGEVRPMPVPMPGPPEPGGLLVRMLFAPVNPADLLAIDGRYALTLDPGAPIGAEGIGMVEQAGEGVLDLRPGDLVLPLDRGNWTSWRRLDRARVMPVPPGVAPEQAAMLRINPATAWLLLDMSGAGPGDCIVQNAAHSAVAHWVRSFAAMRDITVIDVGRRGSAPSEIAAFPDDGDLAGAVRAAAASQPIRAALDCVAGSASGRLAACLEEDGVLLVFGHLSGEPASIPSTLLTGRGLTVRGFTLRRVEARMTPTTREAMAAAIAAAVAGGAADLPIQAVLPLAEADRAIALARTPGRGRVLLDLQAISGM</sequence>
<comment type="catalytic activity">
    <reaction evidence="10">
        <text>a 2,3-saturated acyl-[ACP] + NADP(+) = a (2E)-enoyl-[ACP] + NADPH + H(+)</text>
        <dbReference type="Rhea" id="RHEA:22564"/>
        <dbReference type="Rhea" id="RHEA-COMP:9925"/>
        <dbReference type="Rhea" id="RHEA-COMP:9926"/>
        <dbReference type="ChEBI" id="CHEBI:15378"/>
        <dbReference type="ChEBI" id="CHEBI:57783"/>
        <dbReference type="ChEBI" id="CHEBI:58349"/>
        <dbReference type="ChEBI" id="CHEBI:78784"/>
        <dbReference type="ChEBI" id="CHEBI:78785"/>
        <dbReference type="EC" id="1.3.1.104"/>
    </reaction>
</comment>
<evidence type="ECO:0000256" key="4">
    <source>
        <dbReference type="ARBA" id="ARBA00022857"/>
    </source>
</evidence>
<keyword evidence="5" id="KW-0809">Transit peptide</keyword>
<keyword evidence="8" id="KW-0275">Fatty acid biosynthesis</keyword>
<evidence type="ECO:0000259" key="11">
    <source>
        <dbReference type="SMART" id="SM00829"/>
    </source>
</evidence>
<keyword evidence="13" id="KW-1185">Reference proteome</keyword>
<evidence type="ECO:0000313" key="13">
    <source>
        <dbReference type="Proteomes" id="UP000218934"/>
    </source>
</evidence>
<dbReference type="SUPFAM" id="SSF51735">
    <property type="entry name" value="NAD(P)-binding Rossmann-fold domains"/>
    <property type="match status" value="1"/>
</dbReference>
<dbReference type="PANTHER" id="PTHR43981">
    <property type="entry name" value="ENOYL-[ACYL-CARRIER-PROTEIN] REDUCTASE, MITOCHONDRIAL"/>
    <property type="match status" value="1"/>
</dbReference>
<keyword evidence="3" id="KW-0276">Fatty acid metabolism</keyword>
<keyword evidence="4" id="KW-0521">NADP</keyword>
<evidence type="ECO:0000256" key="1">
    <source>
        <dbReference type="ARBA" id="ARBA00010371"/>
    </source>
</evidence>
<dbReference type="InterPro" id="IPR011032">
    <property type="entry name" value="GroES-like_sf"/>
</dbReference>
<evidence type="ECO:0000256" key="6">
    <source>
        <dbReference type="ARBA" id="ARBA00023002"/>
    </source>
</evidence>
<evidence type="ECO:0000256" key="5">
    <source>
        <dbReference type="ARBA" id="ARBA00022946"/>
    </source>
</evidence>
<dbReference type="RefSeq" id="WP_066967829.1">
    <property type="nucleotide sequence ID" value="NZ_CP023449.1"/>
</dbReference>
<proteinExistence type="inferred from homology"/>